<comment type="caution">
    <text evidence="6">The sequence shown here is derived from an EMBL/GenBank/DDBJ whole genome shotgun (WGS) entry which is preliminary data.</text>
</comment>
<dbReference type="SMR" id="A0A482X366"/>
<accession>A0A482X366</accession>
<dbReference type="InterPro" id="IPR005829">
    <property type="entry name" value="Sugar_transporter_CS"/>
</dbReference>
<dbReference type="GO" id="GO:0016020">
    <property type="term" value="C:membrane"/>
    <property type="evidence" value="ECO:0007669"/>
    <property type="project" value="UniProtKB-SubCell"/>
</dbReference>
<dbReference type="Proteomes" id="UP000291343">
    <property type="component" value="Unassembled WGS sequence"/>
</dbReference>
<dbReference type="InParanoid" id="A0A482X366"/>
<reference evidence="6 7" key="1">
    <citation type="journal article" date="2017" name="Gigascience">
        <title>Genome sequence of the small brown planthopper, Laodelphax striatellus.</title>
        <authorList>
            <person name="Zhu J."/>
            <person name="Jiang F."/>
            <person name="Wang X."/>
            <person name="Yang P."/>
            <person name="Bao Y."/>
            <person name="Zhao W."/>
            <person name="Wang W."/>
            <person name="Lu H."/>
            <person name="Wang Q."/>
            <person name="Cui N."/>
            <person name="Li J."/>
            <person name="Chen X."/>
            <person name="Luo L."/>
            <person name="Yu J."/>
            <person name="Kang L."/>
            <person name="Cui F."/>
        </authorList>
    </citation>
    <scope>NUCLEOTIDE SEQUENCE [LARGE SCALE GENOMIC DNA]</scope>
    <source>
        <strain evidence="6">Lst14</strain>
    </source>
</reference>
<gene>
    <name evidence="6" type="ORF">LSTR_LSTR002459</name>
</gene>
<feature type="transmembrane region" description="Helical" evidence="5">
    <location>
        <begin position="148"/>
        <end position="166"/>
    </location>
</feature>
<feature type="transmembrane region" description="Helical" evidence="5">
    <location>
        <begin position="23"/>
        <end position="45"/>
    </location>
</feature>
<dbReference type="EMBL" id="QKKF02019433">
    <property type="protein sequence ID" value="RZF40056.1"/>
    <property type="molecule type" value="Genomic_DNA"/>
</dbReference>
<evidence type="ECO:0000256" key="2">
    <source>
        <dbReference type="ARBA" id="ARBA00022692"/>
    </source>
</evidence>
<proteinExistence type="predicted"/>
<dbReference type="PROSITE" id="PS00216">
    <property type="entry name" value="SUGAR_TRANSPORT_1"/>
    <property type="match status" value="1"/>
</dbReference>
<keyword evidence="7" id="KW-1185">Reference proteome</keyword>
<dbReference type="GO" id="GO:0022857">
    <property type="term" value="F:transmembrane transporter activity"/>
    <property type="evidence" value="ECO:0007669"/>
    <property type="project" value="InterPro"/>
</dbReference>
<dbReference type="SUPFAM" id="SSF103473">
    <property type="entry name" value="MFS general substrate transporter"/>
    <property type="match status" value="1"/>
</dbReference>
<evidence type="ECO:0000256" key="5">
    <source>
        <dbReference type="SAM" id="Phobius"/>
    </source>
</evidence>
<dbReference type="OrthoDB" id="2261376at2759"/>
<keyword evidence="3 5" id="KW-1133">Transmembrane helix</keyword>
<dbReference type="Gene3D" id="1.20.1250.20">
    <property type="entry name" value="MFS general substrate transporter like domains"/>
    <property type="match status" value="1"/>
</dbReference>
<protein>
    <recommendedName>
        <fullName evidence="8">Major facilitator superfamily (MFS) profile domain-containing protein</fullName>
    </recommendedName>
</protein>
<name>A0A482X366_LAOST</name>
<feature type="transmembrane region" description="Helical" evidence="5">
    <location>
        <begin position="178"/>
        <end position="196"/>
    </location>
</feature>
<dbReference type="AlphaFoldDB" id="A0A482X366"/>
<evidence type="ECO:0000256" key="3">
    <source>
        <dbReference type="ARBA" id="ARBA00022989"/>
    </source>
</evidence>
<sequence length="199" mass="22627">MDNKMMNVDELFVETGECGKYQVLQYFLLAFPIIFSSYQTITYIFSTGIPDYRCLVPECEDGLSSTPPKFWTPWLRSALPFPPGSTHPEQCLRYRPLFNCSEGLADQCTAEWFDRHDPIRCDKFVFREQEKTVASEFKILCPENEWKIALVGTINNLGFLIGMPVAGVLSDSYGRKTVLIVSCFLQSLVGVVRSFALGY</sequence>
<organism evidence="6 7">
    <name type="scientific">Laodelphax striatellus</name>
    <name type="common">Small brown planthopper</name>
    <name type="synonym">Delphax striatella</name>
    <dbReference type="NCBI Taxonomy" id="195883"/>
    <lineage>
        <taxon>Eukaryota</taxon>
        <taxon>Metazoa</taxon>
        <taxon>Ecdysozoa</taxon>
        <taxon>Arthropoda</taxon>
        <taxon>Hexapoda</taxon>
        <taxon>Insecta</taxon>
        <taxon>Pterygota</taxon>
        <taxon>Neoptera</taxon>
        <taxon>Paraneoptera</taxon>
        <taxon>Hemiptera</taxon>
        <taxon>Auchenorrhyncha</taxon>
        <taxon>Fulgoroidea</taxon>
        <taxon>Delphacidae</taxon>
        <taxon>Criomorphinae</taxon>
        <taxon>Laodelphax</taxon>
    </lineage>
</organism>
<evidence type="ECO:0000256" key="1">
    <source>
        <dbReference type="ARBA" id="ARBA00004141"/>
    </source>
</evidence>
<keyword evidence="4 5" id="KW-0472">Membrane</keyword>
<evidence type="ECO:0000313" key="6">
    <source>
        <dbReference type="EMBL" id="RZF40056.1"/>
    </source>
</evidence>
<keyword evidence="2 5" id="KW-0812">Transmembrane</keyword>
<dbReference type="STRING" id="195883.A0A482X366"/>
<evidence type="ECO:0008006" key="8">
    <source>
        <dbReference type="Google" id="ProtNLM"/>
    </source>
</evidence>
<evidence type="ECO:0000256" key="4">
    <source>
        <dbReference type="ARBA" id="ARBA00023136"/>
    </source>
</evidence>
<dbReference type="InterPro" id="IPR036259">
    <property type="entry name" value="MFS_trans_sf"/>
</dbReference>
<evidence type="ECO:0000313" key="7">
    <source>
        <dbReference type="Proteomes" id="UP000291343"/>
    </source>
</evidence>
<comment type="subcellular location">
    <subcellularLocation>
        <location evidence="1">Membrane</location>
        <topology evidence="1">Multi-pass membrane protein</topology>
    </subcellularLocation>
</comment>